<proteinExistence type="inferred from homology"/>
<dbReference type="STRING" id="47428.A0A284RBQ2"/>
<dbReference type="Proteomes" id="UP000219338">
    <property type="component" value="Unassembled WGS sequence"/>
</dbReference>
<feature type="repeat" description="PPR" evidence="5">
    <location>
        <begin position="357"/>
        <end position="391"/>
    </location>
</feature>
<comment type="function">
    <text evidence="3">Regulates mitochondrial small subunit maturation by controlling 15S rRNA 5'-end processing. Localizes to the 5' precursor of the 15S rRNA in a position that is subsequently occupied by mS47 in the mature yeast mtSSU. Uses structure and sequence-specific RNA recognition, binding to a single-stranded region of the precursor and specifically recognizing bases -6 to -1. The exchange of Ccm1 for mS47 is coupled to the irreversible removal of precursor rRNA that is accompanied by conformational changes of the mitoribosomal proteins uS5m and mS26. These conformational changes signal completion of 5'-end rRNA processing through protection of the mature 5'-end of the 15S rRNA and stabilization of mS47. The removal of the 5' precursor together with the dissociation of Ccm1 may be catalyzed by the 5'-3' exoribonuclease Pet127. Involved in the specific removal of group I introns in mitochondrial encoded transcripts.</text>
</comment>
<comment type="similarity">
    <text evidence="1">Belongs to the CCM1 family.</text>
</comment>
<dbReference type="PANTHER" id="PTHR47447:SF17">
    <property type="entry name" value="OS12G0638900 PROTEIN"/>
    <property type="match status" value="1"/>
</dbReference>
<dbReference type="OMA" id="ICTHYAN"/>
<comment type="subunit">
    <text evidence="4">Binds to mitochondrial small subunit 15S rRNA.</text>
</comment>
<dbReference type="Pfam" id="PF01535">
    <property type="entry name" value="PPR"/>
    <property type="match status" value="1"/>
</dbReference>
<accession>A0A284RBQ2</accession>
<evidence type="ECO:0000256" key="4">
    <source>
        <dbReference type="ARBA" id="ARBA00044511"/>
    </source>
</evidence>
<reference evidence="7" key="1">
    <citation type="journal article" date="2017" name="Nat. Ecol. Evol.">
        <title>Genome expansion and lineage-specific genetic innovations in the forest pathogenic fungi Armillaria.</title>
        <authorList>
            <person name="Sipos G."/>
            <person name="Prasanna A.N."/>
            <person name="Walter M.C."/>
            <person name="O'Connor E."/>
            <person name="Balint B."/>
            <person name="Krizsan K."/>
            <person name="Kiss B."/>
            <person name="Hess J."/>
            <person name="Varga T."/>
            <person name="Slot J."/>
            <person name="Riley R."/>
            <person name="Boka B."/>
            <person name="Rigling D."/>
            <person name="Barry K."/>
            <person name="Lee J."/>
            <person name="Mihaltcheva S."/>
            <person name="LaButti K."/>
            <person name="Lipzen A."/>
            <person name="Waldron R."/>
            <person name="Moloney N.M."/>
            <person name="Sperisen C."/>
            <person name="Kredics L."/>
            <person name="Vagvoelgyi C."/>
            <person name="Patrignani A."/>
            <person name="Fitzpatrick D."/>
            <person name="Nagy I."/>
            <person name="Doyle S."/>
            <person name="Anderson J.B."/>
            <person name="Grigoriev I.V."/>
            <person name="Gueldener U."/>
            <person name="Muensterkoetter M."/>
            <person name="Nagy L.G."/>
        </authorList>
    </citation>
    <scope>NUCLEOTIDE SEQUENCE [LARGE SCALE GENOMIC DNA]</scope>
    <source>
        <strain evidence="7">C18/9</strain>
    </source>
</reference>
<evidence type="ECO:0000256" key="5">
    <source>
        <dbReference type="PROSITE-ProRule" id="PRU00708"/>
    </source>
</evidence>
<evidence type="ECO:0000256" key="1">
    <source>
        <dbReference type="ARBA" id="ARBA00006192"/>
    </source>
</evidence>
<dbReference type="InterPro" id="IPR011990">
    <property type="entry name" value="TPR-like_helical_dom_sf"/>
</dbReference>
<evidence type="ECO:0000256" key="2">
    <source>
        <dbReference type="ARBA" id="ARBA00022737"/>
    </source>
</evidence>
<organism evidence="6 7">
    <name type="scientific">Armillaria ostoyae</name>
    <name type="common">Armillaria root rot fungus</name>
    <dbReference type="NCBI Taxonomy" id="47428"/>
    <lineage>
        <taxon>Eukaryota</taxon>
        <taxon>Fungi</taxon>
        <taxon>Dikarya</taxon>
        <taxon>Basidiomycota</taxon>
        <taxon>Agaricomycotina</taxon>
        <taxon>Agaricomycetes</taxon>
        <taxon>Agaricomycetidae</taxon>
        <taxon>Agaricales</taxon>
        <taxon>Marasmiineae</taxon>
        <taxon>Physalacriaceae</taxon>
        <taxon>Armillaria</taxon>
    </lineage>
</organism>
<protein>
    <submittedName>
        <fullName evidence="6">Uncharacterized protein</fullName>
    </submittedName>
</protein>
<keyword evidence="2" id="KW-0677">Repeat</keyword>
<evidence type="ECO:0000256" key="3">
    <source>
        <dbReference type="ARBA" id="ARBA00044493"/>
    </source>
</evidence>
<gene>
    <name evidence="6" type="ORF">ARMOST_09530</name>
</gene>
<dbReference type="EMBL" id="FUEG01000006">
    <property type="protein sequence ID" value="SJL06194.1"/>
    <property type="molecule type" value="Genomic_DNA"/>
</dbReference>
<name>A0A284RBQ2_ARMOS</name>
<evidence type="ECO:0000313" key="6">
    <source>
        <dbReference type="EMBL" id="SJL06194.1"/>
    </source>
</evidence>
<dbReference type="InterPro" id="IPR002885">
    <property type="entry name" value="PPR_rpt"/>
</dbReference>
<dbReference type="OrthoDB" id="185373at2759"/>
<keyword evidence="7" id="KW-1185">Reference proteome</keyword>
<dbReference type="Gene3D" id="1.25.40.10">
    <property type="entry name" value="Tetratricopeptide repeat domain"/>
    <property type="match status" value="3"/>
</dbReference>
<dbReference type="PANTHER" id="PTHR47447">
    <property type="entry name" value="OS03G0856100 PROTEIN"/>
    <property type="match status" value="1"/>
</dbReference>
<dbReference type="AlphaFoldDB" id="A0A284RBQ2"/>
<evidence type="ECO:0000313" key="7">
    <source>
        <dbReference type="Proteomes" id="UP000219338"/>
    </source>
</evidence>
<sequence>MSLRTSLRRAGGVVRVHAPRQHWIGRRFAHSDADISAYKQAHDEFAKDQIEGFARSLKKSRNKRDDILAYYPSVASQVRWSLSNNPKPTVTKAPATYIEHLHTVVETLAMSGQGSDLKCIEQILKDLPIVFLLDPSPEIHTTIIRGLVKNGNMFSALLWLKTMSTKPGQLHPTLGQYHLLLESCITSTSPQVSLKFMKSVVKAMRDTGCQPTHDTYTILIRYLWSKPNVVLPPTIFETLIQEMSEDYLPLNQHIADLLYEAYADRGLMKLADQILQTYRKSVPMTLITADQIRDARWLDSLSRESYRIGVNGALTLFKELQKDGAVGTADVLKALLRGSTTTEDLMKVQEATGIQATAVHWSMLTSKNARRGRLSHALSIYKDSREAGITPTLPVSGPLIRAFCLVGTEDSLDEAFSLYQDLTAANEPGSSTAQNIGPDVAIYQSMLSGLSLIPNSTKALHIANILLADMSARDTPLNGMGQDVISIRIRNASDEAEAYGIYEDLKHTVQGLGFVKVIDAFCALSHRGGLHVPSLEKVFTIIGDMKRSGQSINPPIYTMLLGHFNEIALRIDEQSTSSEFVDRYCDTVRRIHDLLVLESFSPEAPLWNLLMDTYQRVERHHDVYRVWEQIFLSGKYDHESVNIVLESCGLSQDLSAARNVYTRLNEGGYAFTKENWDSWVECLCRTNQVNEAVKTVCLEMSRRGVQADETTVRVLLEFTEKSGLAKEVMVRIERHLPQVWGRLPVDLKEAGSK</sequence>
<dbReference type="PROSITE" id="PS51375">
    <property type="entry name" value="PPR"/>
    <property type="match status" value="1"/>
</dbReference>